<feature type="transmembrane region" description="Helical" evidence="7">
    <location>
        <begin position="98"/>
        <end position="119"/>
    </location>
</feature>
<dbReference type="InParanoid" id="A0A2J6T519"/>
<feature type="transmembrane region" description="Helical" evidence="7">
    <location>
        <begin position="363"/>
        <end position="387"/>
    </location>
</feature>
<evidence type="ECO:0000259" key="8">
    <source>
        <dbReference type="PROSITE" id="PS50850"/>
    </source>
</evidence>
<comment type="subcellular location">
    <subcellularLocation>
        <location evidence="1">Endomembrane system</location>
        <topology evidence="1">Multi-pass membrane protein</topology>
    </subcellularLocation>
</comment>
<feature type="transmembrane region" description="Helical" evidence="7">
    <location>
        <begin position="131"/>
        <end position="153"/>
    </location>
</feature>
<dbReference type="InterPro" id="IPR036259">
    <property type="entry name" value="MFS_trans_sf"/>
</dbReference>
<dbReference type="InterPro" id="IPR011701">
    <property type="entry name" value="MFS"/>
</dbReference>
<organism evidence="9 10">
    <name type="scientific">Hyaloscypha bicolor E</name>
    <dbReference type="NCBI Taxonomy" id="1095630"/>
    <lineage>
        <taxon>Eukaryota</taxon>
        <taxon>Fungi</taxon>
        <taxon>Dikarya</taxon>
        <taxon>Ascomycota</taxon>
        <taxon>Pezizomycotina</taxon>
        <taxon>Leotiomycetes</taxon>
        <taxon>Helotiales</taxon>
        <taxon>Hyaloscyphaceae</taxon>
        <taxon>Hyaloscypha</taxon>
        <taxon>Hyaloscypha bicolor</taxon>
    </lineage>
</organism>
<name>A0A2J6T519_9HELO</name>
<feature type="transmembrane region" description="Helical" evidence="7">
    <location>
        <begin position="268"/>
        <end position="292"/>
    </location>
</feature>
<keyword evidence="6 7" id="KW-0472">Membrane</keyword>
<evidence type="ECO:0000313" key="10">
    <source>
        <dbReference type="Proteomes" id="UP000235371"/>
    </source>
</evidence>
<evidence type="ECO:0000256" key="5">
    <source>
        <dbReference type="ARBA" id="ARBA00022989"/>
    </source>
</evidence>
<keyword evidence="5 7" id="KW-1133">Transmembrane helix</keyword>
<feature type="transmembrane region" description="Helical" evidence="7">
    <location>
        <begin position="159"/>
        <end position="180"/>
    </location>
</feature>
<sequence length="499" mass="54040">MRKKLYILCPAVAIGVFLIAADQTIIVSSYGRIGTSLNALNDTSWIAAAYFLTLTSFQPLYGKLSDIFGRKPCLLFAYSVFGLGCLFCGLARNLWELVAARAFAGIGGGGMTTLVSILFSDIIPLRERGTWQGYMNIVFATGFALGGPLGGLMADSIGWRWAFLGQFPLSIFASVVVYFVLDLPKAEHSHWREKLRRIDFLGAFTLVLAVFCLLVGLDRGGNVSWSDVYAIVFTTISLPLLALFGYIEKRVASSPFAPGHIIFERSLFASYLTNFFAIAANTAFLFYLPLYFQAVDGITAAGSGLRLIPAAVGSVLGSLFGGKWMQKTGKYYWLTIISTIIAIIGSTIITLCSGLLFDSTLGIVIGITISCLGGGAVITTTLVNVIANANPQDQAIATACTYLFRSLGSVVGVSMAATVVQQTLRTQLRASLKSGKDADKIVERVRQSLDYIKELEPHTREIVVRCYQEAENAAFGASVLFICGSLICVCFIREKKLSR</sequence>
<evidence type="ECO:0000256" key="4">
    <source>
        <dbReference type="ARBA" id="ARBA00022692"/>
    </source>
</evidence>
<dbReference type="PROSITE" id="PS50850">
    <property type="entry name" value="MFS"/>
    <property type="match status" value="1"/>
</dbReference>
<dbReference type="EMBL" id="KZ613828">
    <property type="protein sequence ID" value="PMD58108.1"/>
    <property type="molecule type" value="Genomic_DNA"/>
</dbReference>
<dbReference type="GO" id="GO:0015174">
    <property type="term" value="F:basic amino acid transmembrane transporter activity"/>
    <property type="evidence" value="ECO:0007669"/>
    <property type="project" value="TreeGrafter"/>
</dbReference>
<evidence type="ECO:0000313" key="9">
    <source>
        <dbReference type="EMBL" id="PMD58108.1"/>
    </source>
</evidence>
<dbReference type="PANTHER" id="PTHR23501">
    <property type="entry name" value="MAJOR FACILITATOR SUPERFAMILY"/>
    <property type="match status" value="1"/>
</dbReference>
<keyword evidence="10" id="KW-1185">Reference proteome</keyword>
<dbReference type="Gene3D" id="1.20.1250.20">
    <property type="entry name" value="MFS general substrate transporter like domains"/>
    <property type="match status" value="1"/>
</dbReference>
<evidence type="ECO:0000256" key="1">
    <source>
        <dbReference type="ARBA" id="ARBA00004127"/>
    </source>
</evidence>
<dbReference type="OrthoDB" id="6770063at2759"/>
<evidence type="ECO:0000256" key="6">
    <source>
        <dbReference type="ARBA" id="ARBA00023136"/>
    </source>
</evidence>
<dbReference type="FunFam" id="1.20.1720.10:FF:000013">
    <property type="entry name" value="Related to multidrug resistance proteins"/>
    <property type="match status" value="1"/>
</dbReference>
<dbReference type="GO" id="GO:0046943">
    <property type="term" value="F:carboxylic acid transmembrane transporter activity"/>
    <property type="evidence" value="ECO:0007669"/>
    <property type="project" value="UniProtKB-ARBA"/>
</dbReference>
<protein>
    <submittedName>
        <fullName evidence="9">MFS multidrug transporter</fullName>
    </submittedName>
</protein>
<dbReference type="GO" id="GO:0000329">
    <property type="term" value="C:fungal-type vacuole membrane"/>
    <property type="evidence" value="ECO:0007669"/>
    <property type="project" value="TreeGrafter"/>
</dbReference>
<feature type="transmembrane region" description="Helical" evidence="7">
    <location>
        <begin position="399"/>
        <end position="420"/>
    </location>
</feature>
<dbReference type="GeneID" id="36580886"/>
<feature type="transmembrane region" description="Helical" evidence="7">
    <location>
        <begin position="73"/>
        <end position="92"/>
    </location>
</feature>
<gene>
    <name evidence="9" type="ORF">K444DRAFT_436335</name>
</gene>
<accession>A0A2J6T519</accession>
<evidence type="ECO:0000256" key="3">
    <source>
        <dbReference type="ARBA" id="ARBA00022448"/>
    </source>
</evidence>
<dbReference type="Gene3D" id="1.20.1720.10">
    <property type="entry name" value="Multidrug resistance protein D"/>
    <property type="match status" value="1"/>
</dbReference>
<keyword evidence="3" id="KW-0813">Transport</keyword>
<feature type="transmembrane region" description="Helical" evidence="7">
    <location>
        <begin position="45"/>
        <end position="61"/>
    </location>
</feature>
<evidence type="ECO:0000256" key="7">
    <source>
        <dbReference type="SAM" id="Phobius"/>
    </source>
</evidence>
<feature type="transmembrane region" description="Helical" evidence="7">
    <location>
        <begin position="473"/>
        <end position="492"/>
    </location>
</feature>
<dbReference type="GO" id="GO:0012505">
    <property type="term" value="C:endomembrane system"/>
    <property type="evidence" value="ECO:0007669"/>
    <property type="project" value="UniProtKB-SubCell"/>
</dbReference>
<keyword evidence="4 7" id="KW-0812">Transmembrane</keyword>
<feature type="transmembrane region" description="Helical" evidence="7">
    <location>
        <begin position="332"/>
        <end position="357"/>
    </location>
</feature>
<feature type="domain" description="Major facilitator superfamily (MFS) profile" evidence="8">
    <location>
        <begin position="8"/>
        <end position="496"/>
    </location>
</feature>
<dbReference type="SUPFAM" id="SSF103473">
    <property type="entry name" value="MFS general substrate transporter"/>
    <property type="match status" value="1"/>
</dbReference>
<evidence type="ECO:0000256" key="2">
    <source>
        <dbReference type="ARBA" id="ARBA00008335"/>
    </source>
</evidence>
<proteinExistence type="inferred from homology"/>
<comment type="similarity">
    <text evidence="2">Belongs to the major facilitator superfamily.</text>
</comment>
<reference evidence="9 10" key="1">
    <citation type="submission" date="2016-04" db="EMBL/GenBank/DDBJ databases">
        <title>A degradative enzymes factory behind the ericoid mycorrhizal symbiosis.</title>
        <authorList>
            <consortium name="DOE Joint Genome Institute"/>
            <person name="Martino E."/>
            <person name="Morin E."/>
            <person name="Grelet G."/>
            <person name="Kuo A."/>
            <person name="Kohler A."/>
            <person name="Daghino S."/>
            <person name="Barry K."/>
            <person name="Choi C."/>
            <person name="Cichocki N."/>
            <person name="Clum A."/>
            <person name="Copeland A."/>
            <person name="Hainaut M."/>
            <person name="Haridas S."/>
            <person name="Labutti K."/>
            <person name="Lindquist E."/>
            <person name="Lipzen A."/>
            <person name="Khouja H.-R."/>
            <person name="Murat C."/>
            <person name="Ohm R."/>
            <person name="Olson A."/>
            <person name="Spatafora J."/>
            <person name="Veneault-Fourrey C."/>
            <person name="Henrissat B."/>
            <person name="Grigoriev I."/>
            <person name="Martin F."/>
            <person name="Perotto S."/>
        </authorList>
    </citation>
    <scope>NUCLEOTIDE SEQUENCE [LARGE SCALE GENOMIC DNA]</scope>
    <source>
        <strain evidence="9 10">E</strain>
    </source>
</reference>
<feature type="transmembrane region" description="Helical" evidence="7">
    <location>
        <begin position="229"/>
        <end position="247"/>
    </location>
</feature>
<dbReference type="PANTHER" id="PTHR23501:SF84">
    <property type="entry name" value="VACUOLAR MEMBRANE AMINO ACID UPTAKE TRANSPORTER FNX2"/>
    <property type="match status" value="1"/>
</dbReference>
<dbReference type="CDD" id="cd17502">
    <property type="entry name" value="MFS_Azr1_MDR_like"/>
    <property type="match status" value="1"/>
</dbReference>
<dbReference type="Pfam" id="PF07690">
    <property type="entry name" value="MFS_1"/>
    <property type="match status" value="1"/>
</dbReference>
<dbReference type="AlphaFoldDB" id="A0A2J6T519"/>
<feature type="transmembrane region" description="Helical" evidence="7">
    <location>
        <begin position="200"/>
        <end position="217"/>
    </location>
</feature>
<dbReference type="InterPro" id="IPR020846">
    <property type="entry name" value="MFS_dom"/>
</dbReference>
<dbReference type="Proteomes" id="UP000235371">
    <property type="component" value="Unassembled WGS sequence"/>
</dbReference>
<feature type="transmembrane region" description="Helical" evidence="7">
    <location>
        <begin position="298"/>
        <end position="320"/>
    </location>
</feature>
<dbReference type="RefSeq" id="XP_024735012.1">
    <property type="nucleotide sequence ID" value="XM_024872806.1"/>
</dbReference>